<dbReference type="Pfam" id="PF17853">
    <property type="entry name" value="GGDEF_2"/>
    <property type="match status" value="1"/>
</dbReference>
<dbReference type="Proteomes" id="UP000045782">
    <property type="component" value="Unassembled WGS sequence"/>
</dbReference>
<feature type="domain" description="CdaR GGDEF-like" evidence="4">
    <location>
        <begin position="295"/>
        <end position="394"/>
    </location>
</feature>
<dbReference type="InterPro" id="IPR012914">
    <property type="entry name" value="PucR_dom"/>
</dbReference>
<dbReference type="InterPro" id="IPR025736">
    <property type="entry name" value="PucR_C-HTH_dom"/>
</dbReference>
<name>A0A0U0ZKB5_9MYCO</name>
<accession>A0A0U0ZKB5</accession>
<feature type="domain" description="PucR C-terminal helix-turn-helix" evidence="3">
    <location>
        <begin position="444"/>
        <end position="501"/>
    </location>
</feature>
<dbReference type="InterPro" id="IPR051448">
    <property type="entry name" value="CdaR-like_regulators"/>
</dbReference>
<dbReference type="Pfam" id="PF13556">
    <property type="entry name" value="HTH_30"/>
    <property type="match status" value="1"/>
</dbReference>
<dbReference type="PANTHER" id="PTHR33744">
    <property type="entry name" value="CARBOHYDRATE DIACID REGULATOR"/>
    <property type="match status" value="1"/>
</dbReference>
<dbReference type="PANTHER" id="PTHR33744:SF1">
    <property type="entry name" value="DNA-BINDING TRANSCRIPTIONAL ACTIVATOR ADER"/>
    <property type="match status" value="1"/>
</dbReference>
<dbReference type="InterPro" id="IPR042070">
    <property type="entry name" value="PucR_C-HTH_sf"/>
</dbReference>
<reference evidence="5 6" key="1">
    <citation type="submission" date="2015-03" db="EMBL/GenBank/DDBJ databases">
        <authorList>
            <person name="Murphy D."/>
        </authorList>
    </citation>
    <scope>NUCLEOTIDE SEQUENCE [LARGE SCALE GENOMIC DNA]</scope>
    <source>
        <strain evidence="5 6">PAP088</strain>
    </source>
</reference>
<protein>
    <submittedName>
        <fullName evidence="5">Putative regulatory protein</fullName>
    </submittedName>
</protein>
<dbReference type="InterPro" id="IPR041522">
    <property type="entry name" value="CdaR_GGDEF"/>
</dbReference>
<evidence type="ECO:0000313" key="6">
    <source>
        <dbReference type="Proteomes" id="UP000045782"/>
    </source>
</evidence>
<proteinExistence type="inferred from homology"/>
<dbReference type="AlphaFoldDB" id="A0A0U0ZKB5"/>
<comment type="similarity">
    <text evidence="1">Belongs to the CdaR family.</text>
</comment>
<sequence>MTVPVRWVLDQPELKLTLKSGAAGVGREINLALTTELADPAQWLSGGELVLTTGIGLPKSSRDRRRYLRSLDENNVAALGFGTGLTFDEVPPELVTTADELGMPLLEIPLRTPFAAVVKAVSTRIAELEYDAVLRASRAQPRITRAIVNGGVQAVTAELGRSLRASVVVLDPGGTVVASHPRNLDVATVNLVRGALSPGASAGVQQLDPGITVSQQAIGVGGTAYGVLAVVSKTPLTFVDQVLLGHANSLLALDFDKPSRLQEAQRRLNGQALGLLLGDERNLGPVWAQLGQAADARGRIRVLVVDAESQTALVRVLQAVTRDMESAGYPVFAHTGERQLTVVLPGSETADFARRLFGDVDARIKKGLRAGLSAAHPVGRLADAVQNARLAASVAERGGTPLEFTSLAGSALLSFGPSREVLVAVANATLEPIAEHDAVHGSELMTSLRAYLEANGHWESAATVVGVHRHTLRKRIETVQSLLACDLDIARVRAELLLAMLTGTPGTGN</sequence>
<evidence type="ECO:0000259" key="4">
    <source>
        <dbReference type="Pfam" id="PF17853"/>
    </source>
</evidence>
<evidence type="ECO:0000313" key="5">
    <source>
        <dbReference type="EMBL" id="CPV38912.1"/>
    </source>
</evidence>
<organism evidence="5 6">
    <name type="scientific">Mycobacteroides abscessus</name>
    <dbReference type="NCBI Taxonomy" id="36809"/>
    <lineage>
        <taxon>Bacteria</taxon>
        <taxon>Bacillati</taxon>
        <taxon>Actinomycetota</taxon>
        <taxon>Actinomycetes</taxon>
        <taxon>Mycobacteriales</taxon>
        <taxon>Mycobacteriaceae</taxon>
        <taxon>Mycobacteroides</taxon>
    </lineage>
</organism>
<dbReference type="Pfam" id="PF07905">
    <property type="entry name" value="PucR"/>
    <property type="match status" value="1"/>
</dbReference>
<evidence type="ECO:0000259" key="3">
    <source>
        <dbReference type="Pfam" id="PF13556"/>
    </source>
</evidence>
<dbReference type="Gene3D" id="1.10.10.2840">
    <property type="entry name" value="PucR C-terminal helix-turn-helix domain"/>
    <property type="match status" value="1"/>
</dbReference>
<feature type="domain" description="Purine catabolism PurC-like" evidence="2">
    <location>
        <begin position="8"/>
        <end position="125"/>
    </location>
</feature>
<evidence type="ECO:0000256" key="1">
    <source>
        <dbReference type="ARBA" id="ARBA00006754"/>
    </source>
</evidence>
<evidence type="ECO:0000259" key="2">
    <source>
        <dbReference type="Pfam" id="PF07905"/>
    </source>
</evidence>
<gene>
    <name evidence="5" type="ORF">ERS075579_00979</name>
</gene>
<dbReference type="EMBL" id="CSWP01000002">
    <property type="protein sequence ID" value="CPV38912.1"/>
    <property type="molecule type" value="Genomic_DNA"/>
</dbReference>